<name>A0A077PAW2_XENBV</name>
<dbReference type="HOGENOM" id="CLU_2959860_0_0_6"/>
<comment type="caution">
    <text evidence="2">The sequence shown here is derived from an EMBL/GenBank/DDBJ whole genome shotgun (WGS) entry which is preliminary data.</text>
</comment>
<evidence type="ECO:0000256" key="1">
    <source>
        <dbReference type="SAM" id="Phobius"/>
    </source>
</evidence>
<keyword evidence="1" id="KW-1133">Transmembrane helix</keyword>
<gene>
    <name evidence="2" type="ORF">XBO1_2480023</name>
</gene>
<keyword evidence="1" id="KW-0812">Transmembrane</keyword>
<accession>A0A077PAW2</accession>
<proteinExistence type="predicted"/>
<keyword evidence="1" id="KW-0472">Membrane</keyword>
<feature type="transmembrane region" description="Helical" evidence="1">
    <location>
        <begin position="6"/>
        <end position="27"/>
    </location>
</feature>
<dbReference type="EMBL" id="CBSX010000166">
    <property type="protein sequence ID" value="CDH06846.1"/>
    <property type="molecule type" value="Genomic_DNA"/>
</dbReference>
<protein>
    <submittedName>
        <fullName evidence="2">Uncharacterized protein</fullName>
    </submittedName>
</protein>
<reference evidence="2" key="1">
    <citation type="submission" date="2013-07" db="EMBL/GenBank/DDBJ databases">
        <title>Sub-species coevolution in mutualistic symbiosis.</title>
        <authorList>
            <person name="Murfin K."/>
            <person name="Klassen J."/>
            <person name="Lee M."/>
            <person name="Forst S."/>
            <person name="Stock P."/>
            <person name="Goodrich-Blair H."/>
        </authorList>
    </citation>
    <scope>NUCLEOTIDE SEQUENCE [LARGE SCALE GENOMIC DNA]</scope>
    <source>
        <strain evidence="2">Oregonense</strain>
    </source>
</reference>
<evidence type="ECO:0000313" key="2">
    <source>
        <dbReference type="EMBL" id="CDH06846.1"/>
    </source>
</evidence>
<dbReference type="Proteomes" id="UP000028483">
    <property type="component" value="Unassembled WGS sequence"/>
</dbReference>
<dbReference type="AlphaFoldDB" id="A0A077PAW2"/>
<organism evidence="2">
    <name type="scientific">Xenorhabdus bovienii str. oregonense</name>
    <dbReference type="NCBI Taxonomy" id="1398202"/>
    <lineage>
        <taxon>Bacteria</taxon>
        <taxon>Pseudomonadati</taxon>
        <taxon>Pseudomonadota</taxon>
        <taxon>Gammaproteobacteria</taxon>
        <taxon>Enterobacterales</taxon>
        <taxon>Morganellaceae</taxon>
        <taxon>Xenorhabdus</taxon>
    </lineage>
</organism>
<sequence>MRNPHYEIAIGLSFVGFDMACWGYFWVRLISAWACIMADSWSRWISPRCNMDLSKSIPS</sequence>